<reference evidence="1" key="1">
    <citation type="submission" date="2020-03" db="EMBL/GenBank/DDBJ databases">
        <title>Genome of Pelagibius litoralis DSM 21314T.</title>
        <authorList>
            <person name="Wang G."/>
        </authorList>
    </citation>
    <scope>NUCLEOTIDE SEQUENCE</scope>
    <source>
        <strain evidence="1">DSM 21314</strain>
    </source>
</reference>
<evidence type="ECO:0000313" key="2">
    <source>
        <dbReference type="Proteomes" id="UP000761264"/>
    </source>
</evidence>
<accession>A0A967C221</accession>
<evidence type="ECO:0000313" key="1">
    <source>
        <dbReference type="EMBL" id="NIA67598.1"/>
    </source>
</evidence>
<gene>
    <name evidence="1" type="ORF">HBA54_03245</name>
</gene>
<dbReference type="EMBL" id="JAAQPH010000002">
    <property type="protein sequence ID" value="NIA67598.1"/>
    <property type="molecule type" value="Genomic_DNA"/>
</dbReference>
<sequence length="153" mass="17524">MPRGQPSKYTQKLAAQFCERVADGGTVTEICKADDMPCRATIFNWLRDKEEFLDQYVRAKEMQAERMADEILEIADDGTNDFVERKSADGSAYEVFSAEHVQRSRLRVDARKWLMSKMLPKKYGDKTEVEHTGEAFQGFGIIPPANREPKQEV</sequence>
<keyword evidence="2" id="KW-1185">Reference proteome</keyword>
<dbReference type="AlphaFoldDB" id="A0A967C221"/>
<dbReference type="RefSeq" id="WP_167221318.1">
    <property type="nucleotide sequence ID" value="NZ_JAAQPH010000002.1"/>
</dbReference>
<dbReference type="Proteomes" id="UP000761264">
    <property type="component" value="Unassembled WGS sequence"/>
</dbReference>
<comment type="caution">
    <text evidence="1">The sequence shown here is derived from an EMBL/GenBank/DDBJ whole genome shotgun (WGS) entry which is preliminary data.</text>
</comment>
<organism evidence="1 2">
    <name type="scientific">Pelagibius litoralis</name>
    <dbReference type="NCBI Taxonomy" id="374515"/>
    <lineage>
        <taxon>Bacteria</taxon>
        <taxon>Pseudomonadati</taxon>
        <taxon>Pseudomonadota</taxon>
        <taxon>Alphaproteobacteria</taxon>
        <taxon>Rhodospirillales</taxon>
        <taxon>Rhodovibrionaceae</taxon>
        <taxon>Pelagibius</taxon>
    </lineage>
</organism>
<protein>
    <recommendedName>
        <fullName evidence="3">Terminase small subunit</fullName>
    </recommendedName>
</protein>
<name>A0A967C221_9PROT</name>
<evidence type="ECO:0008006" key="3">
    <source>
        <dbReference type="Google" id="ProtNLM"/>
    </source>
</evidence>
<dbReference type="Gene3D" id="1.10.10.60">
    <property type="entry name" value="Homeodomain-like"/>
    <property type="match status" value="1"/>
</dbReference>
<dbReference type="InterPro" id="IPR048683">
    <property type="entry name" value="Sf6_terminase"/>
</dbReference>
<dbReference type="Pfam" id="PF20901">
    <property type="entry name" value="Sf6_terminase"/>
    <property type="match status" value="1"/>
</dbReference>
<proteinExistence type="predicted"/>